<feature type="transmembrane region" description="Helical" evidence="9">
    <location>
        <begin position="119"/>
        <end position="140"/>
    </location>
</feature>
<sequence>MTHVVAVLALLSLLFVWSLVSSRMSRWSVTAPIAFAVAGAALAGGARSAIGFDLDAHTFQRCVEVVLAVMLFTDATEARGYERLGRSVGEGRLLGLALPASVLLGTLLGVVLFPGTGWWLAAVAALVVMPADLAPVLSLLRDERVPLRVRAALNVEGGFNDGLVSPFFVFCVANLVSTDGDTFTDLLLNAARGAAYAVLVGAVLGFLASWLVRRSREAGWTGPTGLRMAGLALPFLAYTASSEVGGNGFVAAFVTGLCYARTARPAGGDHLRLVHDVSHLMALAVWFTFGVLIADEFADGVSLAVVVYAVFALTLARFVPVVTALTGSGFSGVERAAVGWLGSRGVTSIVFAVLAYTQLPDGEAAFVVETACATVLLSVVAHGVTAEPIARWFARGAPREAGGTGGSPPTTAARDTE</sequence>
<feature type="transmembrane region" description="Helical" evidence="9">
    <location>
        <begin position="337"/>
        <end position="358"/>
    </location>
</feature>
<dbReference type="PANTHER" id="PTHR32507">
    <property type="entry name" value="NA(+)/H(+) ANTIPORTER 1"/>
    <property type="match status" value="1"/>
</dbReference>
<evidence type="ECO:0000256" key="6">
    <source>
        <dbReference type="ARBA" id="ARBA00023065"/>
    </source>
</evidence>
<evidence type="ECO:0000256" key="3">
    <source>
        <dbReference type="ARBA" id="ARBA00022449"/>
    </source>
</evidence>
<dbReference type="EMBL" id="BMSJ01000016">
    <property type="protein sequence ID" value="GGR49716.1"/>
    <property type="molecule type" value="Genomic_DNA"/>
</dbReference>
<accession>A0AAV4KR28</accession>
<feature type="transmembrane region" description="Helical" evidence="9">
    <location>
        <begin position="364"/>
        <end position="385"/>
    </location>
</feature>
<feature type="transmembrane region" description="Helical" evidence="9">
    <location>
        <begin position="300"/>
        <end position="325"/>
    </location>
</feature>
<name>A0AAV4KR28_9ACTN</name>
<proteinExistence type="predicted"/>
<dbReference type="GO" id="GO:1902600">
    <property type="term" value="P:proton transmembrane transport"/>
    <property type="evidence" value="ECO:0007669"/>
    <property type="project" value="InterPro"/>
</dbReference>
<dbReference type="GO" id="GO:0005886">
    <property type="term" value="C:plasma membrane"/>
    <property type="evidence" value="ECO:0007669"/>
    <property type="project" value="UniProtKB-SubCell"/>
</dbReference>
<dbReference type="InterPro" id="IPR006153">
    <property type="entry name" value="Cation/H_exchanger_TM"/>
</dbReference>
<evidence type="ECO:0000256" key="2">
    <source>
        <dbReference type="ARBA" id="ARBA00022448"/>
    </source>
</evidence>
<evidence type="ECO:0000256" key="4">
    <source>
        <dbReference type="ARBA" id="ARBA00022692"/>
    </source>
</evidence>
<keyword evidence="4 9" id="KW-0812">Transmembrane</keyword>
<evidence type="ECO:0000256" key="7">
    <source>
        <dbReference type="ARBA" id="ARBA00023136"/>
    </source>
</evidence>
<evidence type="ECO:0000313" key="12">
    <source>
        <dbReference type="Proteomes" id="UP000642014"/>
    </source>
</evidence>
<dbReference type="RefSeq" id="WP_208421185.1">
    <property type="nucleotide sequence ID" value="NZ_BMSJ01000016.1"/>
</dbReference>
<feature type="compositionally biased region" description="Low complexity" evidence="8">
    <location>
        <begin position="407"/>
        <end position="417"/>
    </location>
</feature>
<keyword evidence="3" id="KW-0050">Antiport</keyword>
<feature type="transmembrane region" description="Helical" evidence="9">
    <location>
        <begin position="273"/>
        <end position="294"/>
    </location>
</feature>
<evidence type="ECO:0000313" key="11">
    <source>
        <dbReference type="EMBL" id="GGR49716.1"/>
    </source>
</evidence>
<feature type="region of interest" description="Disordered" evidence="8">
    <location>
        <begin position="397"/>
        <end position="417"/>
    </location>
</feature>
<keyword evidence="5 9" id="KW-1133">Transmembrane helix</keyword>
<evidence type="ECO:0000256" key="8">
    <source>
        <dbReference type="SAM" id="MobiDB-lite"/>
    </source>
</evidence>
<dbReference type="AlphaFoldDB" id="A0AAV4KR28"/>
<evidence type="ECO:0000256" key="5">
    <source>
        <dbReference type="ARBA" id="ARBA00022989"/>
    </source>
</evidence>
<dbReference type="PANTHER" id="PTHR32507:SF8">
    <property type="entry name" value="CNH1P"/>
    <property type="match status" value="1"/>
</dbReference>
<dbReference type="GeneID" id="95458062"/>
<dbReference type="GO" id="GO:0015297">
    <property type="term" value="F:antiporter activity"/>
    <property type="evidence" value="ECO:0007669"/>
    <property type="project" value="UniProtKB-KW"/>
</dbReference>
<reference evidence="11 12" key="1">
    <citation type="journal article" date="2014" name="Int. J. Syst. Evol. Microbiol.">
        <title>Complete genome sequence of Corynebacterium casei LMG S-19264T (=DSM 44701T), isolated from a smear-ripened cheese.</title>
        <authorList>
            <consortium name="US DOE Joint Genome Institute (JGI-PGF)"/>
            <person name="Walter F."/>
            <person name="Albersmeier A."/>
            <person name="Kalinowski J."/>
            <person name="Ruckert C."/>
        </authorList>
    </citation>
    <scope>NUCLEOTIDE SEQUENCE [LARGE SCALE GENOMIC DNA]</scope>
    <source>
        <strain evidence="11 12">JCM 4205</strain>
    </source>
</reference>
<dbReference type="Pfam" id="PF00999">
    <property type="entry name" value="Na_H_Exchanger"/>
    <property type="match status" value="1"/>
</dbReference>
<feature type="domain" description="Cation/H+ exchanger transmembrane" evidence="10">
    <location>
        <begin position="13"/>
        <end position="392"/>
    </location>
</feature>
<comment type="subcellular location">
    <subcellularLocation>
        <location evidence="1">Cell membrane</location>
        <topology evidence="1">Multi-pass membrane protein</topology>
    </subcellularLocation>
</comment>
<organism evidence="11 12">
    <name type="scientific">Streptomyces cinereoruber</name>
    <dbReference type="NCBI Taxonomy" id="67260"/>
    <lineage>
        <taxon>Bacteria</taxon>
        <taxon>Bacillati</taxon>
        <taxon>Actinomycetota</taxon>
        <taxon>Actinomycetes</taxon>
        <taxon>Kitasatosporales</taxon>
        <taxon>Streptomycetaceae</taxon>
        <taxon>Streptomyces</taxon>
    </lineage>
</organism>
<evidence type="ECO:0000256" key="9">
    <source>
        <dbReference type="SAM" id="Phobius"/>
    </source>
</evidence>
<keyword evidence="2" id="KW-0813">Transport</keyword>
<evidence type="ECO:0000256" key="1">
    <source>
        <dbReference type="ARBA" id="ARBA00004651"/>
    </source>
</evidence>
<keyword evidence="6" id="KW-0406">Ion transport</keyword>
<keyword evidence="7 9" id="KW-0472">Membrane</keyword>
<feature type="transmembrane region" description="Helical" evidence="9">
    <location>
        <begin position="93"/>
        <end position="113"/>
    </location>
</feature>
<evidence type="ECO:0000259" key="10">
    <source>
        <dbReference type="Pfam" id="PF00999"/>
    </source>
</evidence>
<feature type="transmembrane region" description="Helical" evidence="9">
    <location>
        <begin position="193"/>
        <end position="212"/>
    </location>
</feature>
<gene>
    <name evidence="11" type="ORF">GCM10010497_61300</name>
</gene>
<dbReference type="Proteomes" id="UP000642014">
    <property type="component" value="Unassembled WGS sequence"/>
</dbReference>
<comment type="caution">
    <text evidence="11">The sequence shown here is derived from an EMBL/GenBank/DDBJ whole genome shotgun (WGS) entry which is preliminary data.</text>
</comment>
<protein>
    <submittedName>
        <fullName evidence="11">Sodium/hydrogen exchanger</fullName>
    </submittedName>
</protein>